<dbReference type="PANTHER" id="PTHR38104">
    <property type="match status" value="1"/>
</dbReference>
<organism evidence="2 3">
    <name type="scientific">Zoogloea ramigera</name>
    <dbReference type="NCBI Taxonomy" id="350"/>
    <lineage>
        <taxon>Bacteria</taxon>
        <taxon>Pseudomonadati</taxon>
        <taxon>Pseudomonadota</taxon>
        <taxon>Betaproteobacteria</taxon>
        <taxon>Rhodocyclales</taxon>
        <taxon>Zoogloeaceae</taxon>
        <taxon>Zoogloea</taxon>
    </lineage>
</organism>
<protein>
    <recommendedName>
        <fullName evidence="1">Anti sigma-E protein RseA N-terminal domain-containing protein</fullName>
    </recommendedName>
</protein>
<sequence>MKERVSALLDDALDEEASSRLFESIKRDAGLRRDWESYCLIGDVLREDTPLSTDFTSKVMASLSDEVTVLAPVRRESAGWARKLMPIAASVMGVAAVGWVAMTLNGQGGEVQRMASSKAAVVASAAPVERVSRASVESSDREYLFAHQAMAPAAGMPGVAHYVRTVSDTRVAAER</sequence>
<dbReference type="CDD" id="cd16328">
    <property type="entry name" value="RseA_N"/>
    <property type="match status" value="1"/>
</dbReference>
<evidence type="ECO:0000313" key="3">
    <source>
        <dbReference type="Proteomes" id="UP000318422"/>
    </source>
</evidence>
<evidence type="ECO:0000313" key="2">
    <source>
        <dbReference type="EMBL" id="GEC95106.1"/>
    </source>
</evidence>
<dbReference type="Proteomes" id="UP000318422">
    <property type="component" value="Unassembled WGS sequence"/>
</dbReference>
<dbReference type="RefSeq" id="WP_141350256.1">
    <property type="nucleotide sequence ID" value="NZ_BJNV01000013.1"/>
</dbReference>
<proteinExistence type="predicted"/>
<dbReference type="PANTHER" id="PTHR38104:SF1">
    <property type="entry name" value="ANTI-SIGMA-E FACTOR RSEA"/>
    <property type="match status" value="1"/>
</dbReference>
<dbReference type="GO" id="GO:0016989">
    <property type="term" value="F:sigma factor antagonist activity"/>
    <property type="evidence" value="ECO:0007669"/>
    <property type="project" value="InterPro"/>
</dbReference>
<dbReference type="Pfam" id="PF03872">
    <property type="entry name" value="RseA_N"/>
    <property type="match status" value="1"/>
</dbReference>
<evidence type="ECO:0000259" key="1">
    <source>
        <dbReference type="Pfam" id="PF03872"/>
    </source>
</evidence>
<reference evidence="2 3" key="1">
    <citation type="submission" date="2019-06" db="EMBL/GenBank/DDBJ databases">
        <title>Whole genome shotgun sequence of Zoogloea ramigera NBRC 15342.</title>
        <authorList>
            <person name="Hosoyama A."/>
            <person name="Uohara A."/>
            <person name="Ohji S."/>
            <person name="Ichikawa N."/>
        </authorList>
    </citation>
    <scope>NUCLEOTIDE SEQUENCE [LARGE SCALE GENOMIC DNA]</scope>
    <source>
        <strain evidence="2 3">NBRC 15342</strain>
    </source>
</reference>
<dbReference type="OrthoDB" id="8561243at2"/>
<dbReference type="InterPro" id="IPR005572">
    <property type="entry name" value="Anti-sigma_E_RseA_N"/>
</dbReference>
<dbReference type="Gene3D" id="1.10.10.880">
    <property type="entry name" value="Anti sigma-E protein RseA, N-terminal domain"/>
    <property type="match status" value="1"/>
</dbReference>
<dbReference type="EMBL" id="BJNV01000013">
    <property type="protein sequence ID" value="GEC95106.1"/>
    <property type="molecule type" value="Genomic_DNA"/>
</dbReference>
<name>A0A4Y4CS21_ZOORA</name>
<comment type="caution">
    <text evidence="2">The sequence shown here is derived from an EMBL/GenBank/DDBJ whole genome shotgun (WGS) entry which is preliminary data.</text>
</comment>
<dbReference type="InterPro" id="IPR036147">
    <property type="entry name" value="Anti-sigma_E_RseA_N_sf"/>
</dbReference>
<dbReference type="InterPro" id="IPR052383">
    <property type="entry name" value="Anti-sigma-E_RseA-like"/>
</dbReference>
<gene>
    <name evidence="2" type="ORF">ZRA01_11790</name>
</gene>
<dbReference type="SUPFAM" id="SSF89069">
    <property type="entry name" value="N-terminal, cytoplasmic domain of anti-sigmaE factor RseA"/>
    <property type="match status" value="1"/>
</dbReference>
<feature type="domain" description="Anti sigma-E protein RseA N-terminal" evidence="1">
    <location>
        <begin position="2"/>
        <end position="72"/>
    </location>
</feature>
<dbReference type="AlphaFoldDB" id="A0A4Y4CS21"/>
<keyword evidence="3" id="KW-1185">Reference proteome</keyword>
<accession>A0A4Y4CS21</accession>